<name>A0A5B1MC30_9MYCO</name>
<dbReference type="AlphaFoldDB" id="A0A5B1MC30"/>
<feature type="region of interest" description="Disordered" evidence="1">
    <location>
        <begin position="65"/>
        <end position="91"/>
    </location>
</feature>
<protein>
    <submittedName>
        <fullName evidence="3">Metallopeptidase</fullName>
    </submittedName>
</protein>
<dbReference type="EMBL" id="SSGD01000002">
    <property type="protein sequence ID" value="TXI60561.1"/>
    <property type="molecule type" value="Genomic_DNA"/>
</dbReference>
<gene>
    <name evidence="3" type="ORF">E6Q54_00180</name>
</gene>
<evidence type="ECO:0000313" key="4">
    <source>
        <dbReference type="Proteomes" id="UP000321797"/>
    </source>
</evidence>
<dbReference type="InterPro" id="IPR025711">
    <property type="entry name" value="PepSY"/>
</dbReference>
<feature type="region of interest" description="Disordered" evidence="1">
    <location>
        <begin position="1"/>
        <end position="26"/>
    </location>
</feature>
<organism evidence="3 4">
    <name type="scientific">Mycolicibacter arupensis</name>
    <dbReference type="NCBI Taxonomy" id="342002"/>
    <lineage>
        <taxon>Bacteria</taxon>
        <taxon>Bacillati</taxon>
        <taxon>Actinomycetota</taxon>
        <taxon>Actinomycetes</taxon>
        <taxon>Mycobacteriales</taxon>
        <taxon>Mycobacteriaceae</taxon>
        <taxon>Mycolicibacter</taxon>
    </lineage>
</organism>
<reference evidence="3 4" key="1">
    <citation type="submission" date="2018-09" db="EMBL/GenBank/DDBJ databases">
        <title>Metagenome Assembled Genomes from an Advanced Water Purification Facility.</title>
        <authorList>
            <person name="Stamps B.W."/>
            <person name="Spear J.R."/>
        </authorList>
    </citation>
    <scope>NUCLEOTIDE SEQUENCE [LARGE SCALE GENOMIC DNA]</scope>
    <source>
        <strain evidence="3">Bin_29_2</strain>
    </source>
</reference>
<evidence type="ECO:0000256" key="1">
    <source>
        <dbReference type="SAM" id="MobiDB-lite"/>
    </source>
</evidence>
<feature type="compositionally biased region" description="Low complexity" evidence="1">
    <location>
        <begin position="65"/>
        <end position="80"/>
    </location>
</feature>
<dbReference type="Pfam" id="PF03413">
    <property type="entry name" value="PepSY"/>
    <property type="match status" value="1"/>
</dbReference>
<accession>A0A5B1MC30</accession>
<feature type="domain" description="PepSY" evidence="2">
    <location>
        <begin position="177"/>
        <end position="230"/>
    </location>
</feature>
<dbReference type="Proteomes" id="UP000321797">
    <property type="component" value="Unassembled WGS sequence"/>
</dbReference>
<dbReference type="Gene3D" id="3.10.450.40">
    <property type="match status" value="1"/>
</dbReference>
<comment type="caution">
    <text evidence="3">The sequence shown here is derived from an EMBL/GenBank/DDBJ whole genome shotgun (WGS) entry which is preliminary data.</text>
</comment>
<feature type="compositionally biased region" description="Basic and acidic residues" evidence="1">
    <location>
        <begin position="17"/>
        <end position="26"/>
    </location>
</feature>
<proteinExistence type="predicted"/>
<sequence>MWAPVRSRSASTSIRGTAERRPRHLEFSTDRRTSVALPLMHALGSFVRFGAVVIVAALALSGCSSSGSPGSSSEESAAPETSWTRPDAPPDPLTLLRAADLAVSQVPESVLTFIESQTSDAGTWKVRVVTADGTEHQLKIASDGVTVLVGPDTTDDNDADKAKRRANVDGAHLDYHAAVDRVLRAVPNSSITQLSLLDMNGTVVWEADVWDDELAERELTLDAATGTVTGNRQV</sequence>
<evidence type="ECO:0000313" key="3">
    <source>
        <dbReference type="EMBL" id="TXI60561.1"/>
    </source>
</evidence>
<evidence type="ECO:0000259" key="2">
    <source>
        <dbReference type="Pfam" id="PF03413"/>
    </source>
</evidence>